<reference evidence="3 4" key="1">
    <citation type="journal article" date="2024" name="Commun. Biol.">
        <title>Comparative genomic analysis of thermophilic fungi reveals convergent evolutionary adaptations and gene losses.</title>
        <authorList>
            <person name="Steindorff A.S."/>
            <person name="Aguilar-Pontes M.V."/>
            <person name="Robinson A.J."/>
            <person name="Andreopoulos B."/>
            <person name="LaButti K."/>
            <person name="Kuo A."/>
            <person name="Mondo S."/>
            <person name="Riley R."/>
            <person name="Otillar R."/>
            <person name="Haridas S."/>
            <person name="Lipzen A."/>
            <person name="Grimwood J."/>
            <person name="Schmutz J."/>
            <person name="Clum A."/>
            <person name="Reid I.D."/>
            <person name="Moisan M.C."/>
            <person name="Butler G."/>
            <person name="Nguyen T.T.M."/>
            <person name="Dewar K."/>
            <person name="Conant G."/>
            <person name="Drula E."/>
            <person name="Henrissat B."/>
            <person name="Hansel C."/>
            <person name="Singer S."/>
            <person name="Hutchinson M.I."/>
            <person name="de Vries R.P."/>
            <person name="Natvig D.O."/>
            <person name="Powell A.J."/>
            <person name="Tsang A."/>
            <person name="Grigoriev I.V."/>
        </authorList>
    </citation>
    <scope>NUCLEOTIDE SEQUENCE [LARGE SCALE GENOMIC DNA]</scope>
    <source>
        <strain evidence="3 4">CBS 494.80</strain>
    </source>
</reference>
<dbReference type="InterPro" id="IPR056884">
    <property type="entry name" value="NPHP3-like_N"/>
</dbReference>
<name>A0ABR4CY39_9HELO</name>
<dbReference type="PANTHER" id="PTHR10039">
    <property type="entry name" value="AMELOGENIN"/>
    <property type="match status" value="1"/>
</dbReference>
<comment type="caution">
    <text evidence="3">The sequence shown here is derived from an EMBL/GenBank/DDBJ whole genome shotgun (WGS) entry which is preliminary data.</text>
</comment>
<gene>
    <name evidence="3" type="ORF">VTL71DRAFT_8537</name>
</gene>
<protein>
    <recommendedName>
        <fullName evidence="2">Nephrocystin 3-like N-terminal domain-containing protein</fullName>
    </recommendedName>
</protein>
<organism evidence="3 4">
    <name type="scientific">Oculimacula yallundae</name>
    <dbReference type="NCBI Taxonomy" id="86028"/>
    <lineage>
        <taxon>Eukaryota</taxon>
        <taxon>Fungi</taxon>
        <taxon>Dikarya</taxon>
        <taxon>Ascomycota</taxon>
        <taxon>Pezizomycotina</taxon>
        <taxon>Leotiomycetes</taxon>
        <taxon>Helotiales</taxon>
        <taxon>Ploettnerulaceae</taxon>
        <taxon>Oculimacula</taxon>
    </lineage>
</organism>
<evidence type="ECO:0000313" key="4">
    <source>
        <dbReference type="Proteomes" id="UP001595075"/>
    </source>
</evidence>
<evidence type="ECO:0000259" key="2">
    <source>
        <dbReference type="Pfam" id="PF24883"/>
    </source>
</evidence>
<proteinExistence type="predicted"/>
<feature type="domain" description="Nephrocystin 3-like N-terminal" evidence="2">
    <location>
        <begin position="223"/>
        <end position="392"/>
    </location>
</feature>
<keyword evidence="1" id="KW-0677">Repeat</keyword>
<dbReference type="Proteomes" id="UP001595075">
    <property type="component" value="Unassembled WGS sequence"/>
</dbReference>
<evidence type="ECO:0000256" key="1">
    <source>
        <dbReference type="ARBA" id="ARBA00022737"/>
    </source>
</evidence>
<dbReference type="Pfam" id="PF24883">
    <property type="entry name" value="NPHP3_N"/>
    <property type="match status" value="1"/>
</dbReference>
<dbReference type="PANTHER" id="PTHR10039:SF16">
    <property type="entry name" value="GPI INOSITOL-DEACYLASE"/>
    <property type="match status" value="1"/>
</dbReference>
<evidence type="ECO:0000313" key="3">
    <source>
        <dbReference type="EMBL" id="KAL2074758.1"/>
    </source>
</evidence>
<dbReference type="Gene3D" id="3.40.50.300">
    <property type="entry name" value="P-loop containing nucleotide triphosphate hydrolases"/>
    <property type="match status" value="1"/>
</dbReference>
<sequence>MAEAVGVAGSIIAIVGLTQQIVALAKKNIHSTEHGHTVLSNLLGRLTAYKGLFEGLQVQAESHESNAIRLSVLDHVGGPLAVCSDALGLIKSSLEKRRGKLLIVGKILSKDITNALEKLDQLRPILQIALEADQRILLEAIESYAKTISEDLQKLQSTTDDLYEDVKLSLNYQEKWREYISAARVEKQKTEETIRQRKVLDWTSTLIYQKSHQQILVEARHDGTLEWSIESLSFTKWFSCTHRHLWLSASAGSGKSVHSAFLIKHLQQVCKSDPSTKKAIAFYYFDSNDDQGQTINGFLRSLIVQLSCGQDNLPESTQKFYDTYSKDGPSSLVKQDHLIRTVAVLLGLHSSTFVVLDAIDELPEIDIDSLFDVLQQLSDLAGNKLKLLCSSRPSILMDDEIERLGWRTTNLRGDEIEADIAQYVRHCIGTRRAFFRLETELRQNICSKIVQSAQGMFLMARLQIERLEKAVRKCRRPKDILTVLESWPQEVFGMYEKMLCDIPKTSQEELRRALLLVCFSKIPVTLAEVAEFAVINPSRSMFSIDDRFETPAALLRLSGSLFINSQTRLYLSHHSVQEYLVSDHIKAGPARHFAIEEDEAAQEILHTSLTYIQIMCNSDLECLETTGIATIASAHSFTQTLNYDCPISTLATTKDENTRNIVKTSFDSLVWPSTEAYHNIETLKASGPSTTALAQIPTQKPNIDYPLANLASLQWIAASPALREKYKAAMENILGSRQSLARVFGWLVHNPGRSRAFQNYTGRTDSTFTDRLQLAIALAKALLLTNPTSRIINSAWTSNNIEFIPKTSSNGLPPPGSSMGSTVLASDRIAEITSFLNHPWWSRVWVFQELLLAGPGLDVSGNNVEDTLRNIMFMNSNALMPEAFDDAVNTCLSSILNWNDLRKAKNRVDEDAPSRETYQQIIQPLESLLAPFVIFRKNMDLLAFSEAPENVSLGVRLVKEAYQKFEPQHRVRSRAKDLEESTEEFWDQKHPVLEDWD</sequence>
<keyword evidence="4" id="KW-1185">Reference proteome</keyword>
<accession>A0ABR4CY39</accession>
<dbReference type="InterPro" id="IPR027417">
    <property type="entry name" value="P-loop_NTPase"/>
</dbReference>
<dbReference type="EMBL" id="JAZHXI010000002">
    <property type="protein sequence ID" value="KAL2074758.1"/>
    <property type="molecule type" value="Genomic_DNA"/>
</dbReference>